<feature type="transmembrane region" description="Helical" evidence="8">
    <location>
        <begin position="67"/>
        <end position="91"/>
    </location>
</feature>
<evidence type="ECO:0000256" key="3">
    <source>
        <dbReference type="ARBA" id="ARBA00022536"/>
    </source>
</evidence>
<feature type="domain" description="EGF-like" evidence="9">
    <location>
        <begin position="9"/>
        <end position="51"/>
    </location>
</feature>
<feature type="region of interest" description="Disordered" evidence="7">
    <location>
        <begin position="122"/>
        <end position="181"/>
    </location>
</feature>
<dbReference type="EMBL" id="JAIZAY010000020">
    <property type="protein sequence ID" value="KAJ8022270.1"/>
    <property type="molecule type" value="Genomic_DNA"/>
</dbReference>
<dbReference type="PROSITE" id="PS50026">
    <property type="entry name" value="EGF_3"/>
    <property type="match status" value="1"/>
</dbReference>
<evidence type="ECO:0000256" key="7">
    <source>
        <dbReference type="SAM" id="MobiDB-lite"/>
    </source>
</evidence>
<feature type="compositionally biased region" description="Low complexity" evidence="7">
    <location>
        <begin position="159"/>
        <end position="173"/>
    </location>
</feature>
<evidence type="ECO:0000256" key="5">
    <source>
        <dbReference type="ARBA" id="ARBA00023157"/>
    </source>
</evidence>
<dbReference type="AlphaFoldDB" id="A0A9Q0YGW1"/>
<evidence type="ECO:0000256" key="1">
    <source>
        <dbReference type="ARBA" id="ARBA00004613"/>
    </source>
</evidence>
<dbReference type="PROSITE" id="PS00022">
    <property type="entry name" value="EGF_1"/>
    <property type="match status" value="1"/>
</dbReference>
<feature type="disulfide bond" evidence="6">
    <location>
        <begin position="41"/>
        <end position="50"/>
    </location>
</feature>
<evidence type="ECO:0000313" key="11">
    <source>
        <dbReference type="Proteomes" id="UP001152320"/>
    </source>
</evidence>
<accession>A0A9Q0YGW1</accession>
<evidence type="ECO:0000259" key="9">
    <source>
        <dbReference type="PROSITE" id="PS50026"/>
    </source>
</evidence>
<evidence type="ECO:0000256" key="2">
    <source>
        <dbReference type="ARBA" id="ARBA00022525"/>
    </source>
</evidence>
<keyword evidence="8" id="KW-0812">Transmembrane</keyword>
<dbReference type="InterPro" id="IPR000742">
    <property type="entry name" value="EGF"/>
</dbReference>
<keyword evidence="11" id="KW-1185">Reference proteome</keyword>
<keyword evidence="4" id="KW-0732">Signal</keyword>
<protein>
    <submittedName>
        <fullName evidence="10">OMEGA-stichotoxin-Sgt1a</fullName>
    </submittedName>
</protein>
<dbReference type="SMART" id="SM00181">
    <property type="entry name" value="EGF"/>
    <property type="match status" value="1"/>
</dbReference>
<keyword evidence="2" id="KW-0964">Secreted</keyword>
<gene>
    <name evidence="10" type="ORF">HOLleu_37116</name>
</gene>
<reference evidence="10" key="1">
    <citation type="submission" date="2021-10" db="EMBL/GenBank/DDBJ databases">
        <title>Tropical sea cucumber genome reveals ecological adaptation and Cuvierian tubules defense mechanism.</title>
        <authorList>
            <person name="Chen T."/>
        </authorList>
    </citation>
    <scope>NUCLEOTIDE SEQUENCE</scope>
    <source>
        <strain evidence="10">Nanhai2018</strain>
        <tissue evidence="10">Muscle</tissue>
    </source>
</reference>
<keyword evidence="3 6" id="KW-0245">EGF-like domain</keyword>
<name>A0A9Q0YGW1_HOLLE</name>
<organism evidence="10 11">
    <name type="scientific">Holothuria leucospilota</name>
    <name type="common">Black long sea cucumber</name>
    <name type="synonym">Mertensiothuria leucospilota</name>
    <dbReference type="NCBI Taxonomy" id="206669"/>
    <lineage>
        <taxon>Eukaryota</taxon>
        <taxon>Metazoa</taxon>
        <taxon>Echinodermata</taxon>
        <taxon>Eleutherozoa</taxon>
        <taxon>Echinozoa</taxon>
        <taxon>Holothuroidea</taxon>
        <taxon>Aspidochirotacea</taxon>
        <taxon>Aspidochirotida</taxon>
        <taxon>Holothuriidae</taxon>
        <taxon>Holothuria</taxon>
    </lineage>
</organism>
<proteinExistence type="predicted"/>
<comment type="subcellular location">
    <subcellularLocation>
        <location evidence="1">Secreted</location>
    </subcellularLocation>
</comment>
<keyword evidence="8" id="KW-1133">Transmembrane helix</keyword>
<comment type="caution">
    <text evidence="6">Lacks conserved residue(s) required for the propagation of feature annotation.</text>
</comment>
<dbReference type="SUPFAM" id="SSF57196">
    <property type="entry name" value="EGF/Laminin"/>
    <property type="match status" value="1"/>
</dbReference>
<keyword evidence="8" id="KW-0472">Membrane</keyword>
<sequence>METNSDADHYAACSAEAQASYCLNGGTCTYIVALEQNSCECPANWKGSRCEYYNFGAVGNTEDNNNVAYLVLGCTFAFIFFLCVAVAALYIRSRRKNLRKLTEEGEAGEDEALTDVTVQRDKNQNTESKPGHTFQVSKIPYNSGHVSEEEDKSRLMGQTLDSSMNSTLTSSGSIYRKESSV</sequence>
<dbReference type="PANTHER" id="PTHR10740:SF14">
    <property type="entry name" value="EGF-LIKE DOMAIN-CONTAINING PROTEIN"/>
    <property type="match status" value="1"/>
</dbReference>
<dbReference type="GO" id="GO:0045840">
    <property type="term" value="P:positive regulation of mitotic nuclear division"/>
    <property type="evidence" value="ECO:0007669"/>
    <property type="project" value="TreeGrafter"/>
</dbReference>
<dbReference type="PANTHER" id="PTHR10740">
    <property type="entry name" value="TRANSFORMING GROWTH FACTOR ALPHA"/>
    <property type="match status" value="1"/>
</dbReference>
<evidence type="ECO:0000313" key="10">
    <source>
        <dbReference type="EMBL" id="KAJ8022270.1"/>
    </source>
</evidence>
<dbReference type="Proteomes" id="UP001152320">
    <property type="component" value="Chromosome 20"/>
</dbReference>
<evidence type="ECO:0000256" key="8">
    <source>
        <dbReference type="SAM" id="Phobius"/>
    </source>
</evidence>
<keyword evidence="5 6" id="KW-1015">Disulfide bond</keyword>
<dbReference type="GO" id="GO:0008284">
    <property type="term" value="P:positive regulation of cell population proliferation"/>
    <property type="evidence" value="ECO:0007669"/>
    <property type="project" value="TreeGrafter"/>
</dbReference>
<dbReference type="GO" id="GO:0007173">
    <property type="term" value="P:epidermal growth factor receptor signaling pathway"/>
    <property type="evidence" value="ECO:0007669"/>
    <property type="project" value="TreeGrafter"/>
</dbReference>
<evidence type="ECO:0000256" key="4">
    <source>
        <dbReference type="ARBA" id="ARBA00022729"/>
    </source>
</evidence>
<comment type="caution">
    <text evidence="10">The sequence shown here is derived from an EMBL/GenBank/DDBJ whole genome shotgun (WGS) entry which is preliminary data.</text>
</comment>
<dbReference type="Gene3D" id="2.10.25.10">
    <property type="entry name" value="Laminin"/>
    <property type="match status" value="1"/>
</dbReference>
<dbReference type="GO" id="GO:0005576">
    <property type="term" value="C:extracellular region"/>
    <property type="evidence" value="ECO:0007669"/>
    <property type="project" value="UniProtKB-SubCell"/>
</dbReference>
<dbReference type="OrthoDB" id="6162427at2759"/>
<evidence type="ECO:0000256" key="6">
    <source>
        <dbReference type="PROSITE-ProRule" id="PRU00076"/>
    </source>
</evidence>
<feature type="disulfide bond" evidence="6">
    <location>
        <begin position="22"/>
        <end position="39"/>
    </location>
</feature>